<dbReference type="InterPro" id="IPR043502">
    <property type="entry name" value="DNA/RNA_pol_sf"/>
</dbReference>
<dbReference type="EMBL" id="JYDJ01000329">
    <property type="protein sequence ID" value="KRX37052.1"/>
    <property type="molecule type" value="Genomic_DNA"/>
</dbReference>
<evidence type="ECO:0000256" key="1">
    <source>
        <dbReference type="ARBA" id="ARBA00023268"/>
    </source>
</evidence>
<dbReference type="SUPFAM" id="SSF56672">
    <property type="entry name" value="DNA/RNA polymerases"/>
    <property type="match status" value="1"/>
</dbReference>
<organism evidence="4 5">
    <name type="scientific">Trichinella murrelli</name>
    <dbReference type="NCBI Taxonomy" id="144512"/>
    <lineage>
        <taxon>Eukaryota</taxon>
        <taxon>Metazoa</taxon>
        <taxon>Ecdysozoa</taxon>
        <taxon>Nematoda</taxon>
        <taxon>Enoplea</taxon>
        <taxon>Dorylaimia</taxon>
        <taxon>Trichinellida</taxon>
        <taxon>Trichinellidae</taxon>
        <taxon>Trichinella</taxon>
    </lineage>
</organism>
<dbReference type="InterPro" id="IPR012337">
    <property type="entry name" value="RNaseH-like_sf"/>
</dbReference>
<dbReference type="InterPro" id="IPR041577">
    <property type="entry name" value="RT_RNaseH_2"/>
</dbReference>
<reference evidence="4 5" key="1">
    <citation type="submission" date="2015-01" db="EMBL/GenBank/DDBJ databases">
        <title>Evolution of Trichinella species and genotypes.</title>
        <authorList>
            <person name="Korhonen P.K."/>
            <person name="Edoardo P."/>
            <person name="Giuseppe L.R."/>
            <person name="Gasser R.B."/>
        </authorList>
    </citation>
    <scope>NUCLEOTIDE SEQUENCE [LARGE SCALE GENOMIC DNA]</scope>
    <source>
        <strain evidence="4">ISS417</strain>
    </source>
</reference>
<feature type="compositionally biased region" description="Basic and acidic residues" evidence="2">
    <location>
        <begin position="463"/>
        <end position="474"/>
    </location>
</feature>
<dbReference type="AlphaFoldDB" id="A0A0V0TDE6"/>
<dbReference type="PROSITE" id="PS50994">
    <property type="entry name" value="INTEGRASE"/>
    <property type="match status" value="1"/>
</dbReference>
<dbReference type="GO" id="GO:0015074">
    <property type="term" value="P:DNA integration"/>
    <property type="evidence" value="ECO:0007669"/>
    <property type="project" value="InterPro"/>
</dbReference>
<evidence type="ECO:0000313" key="5">
    <source>
        <dbReference type="Proteomes" id="UP000055048"/>
    </source>
</evidence>
<name>A0A0V0TDE6_9BILA</name>
<dbReference type="PANTHER" id="PTHR37984">
    <property type="entry name" value="PROTEIN CBG26694"/>
    <property type="match status" value="1"/>
</dbReference>
<dbReference type="InterPro" id="IPR001584">
    <property type="entry name" value="Integrase_cat-core"/>
</dbReference>
<feature type="region of interest" description="Disordered" evidence="2">
    <location>
        <begin position="463"/>
        <end position="486"/>
    </location>
</feature>
<dbReference type="InterPro" id="IPR043128">
    <property type="entry name" value="Rev_trsase/Diguanyl_cyclase"/>
</dbReference>
<accession>A0A0V0TDE6</accession>
<dbReference type="PANTHER" id="PTHR37984:SF5">
    <property type="entry name" value="PROTEIN NYNRIN-LIKE"/>
    <property type="match status" value="1"/>
</dbReference>
<feature type="compositionally biased region" description="Basic and acidic residues" evidence="2">
    <location>
        <begin position="1"/>
        <end position="12"/>
    </location>
</feature>
<dbReference type="Proteomes" id="UP000055048">
    <property type="component" value="Unassembled WGS sequence"/>
</dbReference>
<sequence>MPSGKREAERKGNPPVNTGPSPNSDGRANNTMKEANEPAGGSGACYCPPLAFRPDMDSVGWLERLEDFFSASRVPPSDHGVQYAQEVAEVGRRAGVSERDLLARGITSKQAYMAMRLQEPSTLAEAWKLSGRPGTRRVLSMAGLQADETSCVNDHLRRRALGEGDGDDTACGWSSNVHQRSGGGAVATGPLEGRVPVMVVRNLVIPDVLGTNFFDSFVRTVDWQTQEITMMDGSKGVGFDEGAGADGPDDWTRARVDRADEADLGRTNYVQHRIETGGAHLMKLSPRRLPQAQREVVDQLFREMLHAGVIEPASGSWSLRVVLVRKKDGSPRFCVDHRRQNALTRVDAQPIPRIDDTLDALAGVKWFSTLDLASGYWQVEVAESREKTAFSTPLGLFQFLVMPFRLCNALATFQQEEHLERLEKVLSRLQSVGLKIKPAKCQLMRRVPGPRCDAAWGWYRSREDGGGPGEDHASVPEGSPGVSGTGVLLQEKGEKWRWCLKEKEAFIRLKHALVSFPILCHPHFDRTFLVDVDASEDAIGAVLSQQGERGGRVRQPLALTGGAELLRDAEGVAGPSLVYSPLPAIPLWDRLPAGWKNWLSSTLRQCGSGDDSSDVHVAAMALQSASSVGRWQKEDAELMQVQEWIEKEKWPPLAPDGSLWMKRPWSQRGRIVLQEATVYRTWEIPNTGESRLLPVIPRCSKNPGESAPALLLPPTAGRRGRLVLNVSDVRRSRDPKSEIASPHTAAAVAGGVPLPNAEARKVAAALVNGVFCRYGAPETLHYDQSRNFEYELVKEVCHLFGVTKTRATAYHPQSDGLVERMNRTLLDMLAKASIDHPED</sequence>
<proteinExistence type="predicted"/>
<dbReference type="InterPro" id="IPR000477">
    <property type="entry name" value="RT_dom"/>
</dbReference>
<dbReference type="STRING" id="144512.A0A0V0TDE6"/>
<dbReference type="InterPro" id="IPR036397">
    <property type="entry name" value="RNaseH_sf"/>
</dbReference>
<dbReference type="Pfam" id="PF00078">
    <property type="entry name" value="RVT_1"/>
    <property type="match status" value="1"/>
</dbReference>
<feature type="region of interest" description="Disordered" evidence="2">
    <location>
        <begin position="1"/>
        <end position="43"/>
    </location>
</feature>
<dbReference type="Gene3D" id="3.30.70.270">
    <property type="match status" value="2"/>
</dbReference>
<dbReference type="GO" id="GO:0003676">
    <property type="term" value="F:nucleic acid binding"/>
    <property type="evidence" value="ECO:0007669"/>
    <property type="project" value="InterPro"/>
</dbReference>
<dbReference type="Gene3D" id="3.10.10.10">
    <property type="entry name" value="HIV Type 1 Reverse Transcriptase, subunit A, domain 1"/>
    <property type="match status" value="1"/>
</dbReference>
<keyword evidence="1" id="KW-0511">Multifunctional enzyme</keyword>
<gene>
    <name evidence="4" type="primary">TY3B-G</name>
    <name evidence="4" type="ORF">T05_3130</name>
</gene>
<comment type="caution">
    <text evidence="4">The sequence shown here is derived from an EMBL/GenBank/DDBJ whole genome shotgun (WGS) entry which is preliminary data.</text>
</comment>
<dbReference type="Pfam" id="PF17919">
    <property type="entry name" value="RT_RNaseH_2"/>
    <property type="match status" value="1"/>
</dbReference>
<dbReference type="SUPFAM" id="SSF53098">
    <property type="entry name" value="Ribonuclease H-like"/>
    <property type="match status" value="1"/>
</dbReference>
<keyword evidence="5" id="KW-1185">Reference proteome</keyword>
<dbReference type="InterPro" id="IPR050951">
    <property type="entry name" value="Retrovirus_Pol_polyprotein"/>
</dbReference>
<feature type="compositionally biased region" description="Polar residues" evidence="2">
    <location>
        <begin position="15"/>
        <end position="33"/>
    </location>
</feature>
<evidence type="ECO:0000259" key="3">
    <source>
        <dbReference type="PROSITE" id="PS50994"/>
    </source>
</evidence>
<evidence type="ECO:0000256" key="2">
    <source>
        <dbReference type="SAM" id="MobiDB-lite"/>
    </source>
</evidence>
<dbReference type="CDD" id="cd01647">
    <property type="entry name" value="RT_LTR"/>
    <property type="match status" value="1"/>
</dbReference>
<protein>
    <submittedName>
        <fullName evidence="4">Transposon Ty3-G Gag-Pol polyprotein</fullName>
    </submittedName>
</protein>
<evidence type="ECO:0000313" key="4">
    <source>
        <dbReference type="EMBL" id="KRX37052.1"/>
    </source>
</evidence>
<dbReference type="GO" id="GO:0042575">
    <property type="term" value="C:DNA polymerase complex"/>
    <property type="evidence" value="ECO:0007669"/>
    <property type="project" value="UniProtKB-ARBA"/>
</dbReference>
<feature type="domain" description="Integrase catalytic" evidence="3">
    <location>
        <begin position="710"/>
        <end position="839"/>
    </location>
</feature>
<dbReference type="Gene3D" id="3.30.420.10">
    <property type="entry name" value="Ribonuclease H-like superfamily/Ribonuclease H"/>
    <property type="match status" value="1"/>
</dbReference>